<keyword evidence="3" id="KW-1185">Reference proteome</keyword>
<dbReference type="PROSITE" id="PS50088">
    <property type="entry name" value="ANK_REPEAT"/>
    <property type="match status" value="2"/>
</dbReference>
<proteinExistence type="predicted"/>
<dbReference type="PANTHER" id="PTHR24121:SF27">
    <property type="entry name" value="TRANSIENT RECEPTOR POTENTIAL CATION CHANNEL SUBFAMILY A MEMBER 1 HOMOLOG"/>
    <property type="match status" value="1"/>
</dbReference>
<reference evidence="2" key="2">
    <citation type="submission" date="2021-03" db="UniProtKB">
        <authorList>
            <consortium name="EnsemblPlants"/>
        </authorList>
    </citation>
    <scope>IDENTIFICATION</scope>
</reference>
<protein>
    <submittedName>
        <fullName evidence="2">Uncharacterized protein</fullName>
    </submittedName>
</protein>
<dbReference type="AlphaFoldDB" id="A0A803KVY4"/>
<organism evidence="2 3">
    <name type="scientific">Chenopodium quinoa</name>
    <name type="common">Quinoa</name>
    <dbReference type="NCBI Taxonomy" id="63459"/>
    <lineage>
        <taxon>Eukaryota</taxon>
        <taxon>Viridiplantae</taxon>
        <taxon>Streptophyta</taxon>
        <taxon>Embryophyta</taxon>
        <taxon>Tracheophyta</taxon>
        <taxon>Spermatophyta</taxon>
        <taxon>Magnoliopsida</taxon>
        <taxon>eudicotyledons</taxon>
        <taxon>Gunneridae</taxon>
        <taxon>Pentapetalae</taxon>
        <taxon>Caryophyllales</taxon>
        <taxon>Chenopodiaceae</taxon>
        <taxon>Chenopodioideae</taxon>
        <taxon>Atripliceae</taxon>
        <taxon>Chenopodium</taxon>
    </lineage>
</organism>
<dbReference type="Gramene" id="AUR62003192-RA">
    <property type="protein sequence ID" value="AUR62003192-RA:cds"/>
    <property type="gene ID" value="AUR62003192"/>
</dbReference>
<feature type="repeat" description="ANK" evidence="1">
    <location>
        <begin position="190"/>
        <end position="213"/>
    </location>
</feature>
<dbReference type="InterPro" id="IPR002110">
    <property type="entry name" value="Ankyrin_rpt"/>
</dbReference>
<name>A0A803KVY4_CHEQI</name>
<dbReference type="Pfam" id="PF12796">
    <property type="entry name" value="Ank_2"/>
    <property type="match status" value="1"/>
</dbReference>
<dbReference type="GeneID" id="110697003"/>
<dbReference type="Pfam" id="PF00023">
    <property type="entry name" value="Ank"/>
    <property type="match status" value="1"/>
</dbReference>
<dbReference type="OrthoDB" id="1724114at2759"/>
<keyword evidence="1" id="KW-0040">ANK repeat</keyword>
<dbReference type="InterPro" id="IPR036770">
    <property type="entry name" value="Ankyrin_rpt-contain_sf"/>
</dbReference>
<dbReference type="PANTHER" id="PTHR24121">
    <property type="entry name" value="NO MECHANORECEPTOR POTENTIAL C, ISOFORM D-RELATED"/>
    <property type="match status" value="1"/>
</dbReference>
<dbReference type="SUPFAM" id="SSF48403">
    <property type="entry name" value="Ankyrin repeat"/>
    <property type="match status" value="1"/>
</dbReference>
<sequence>MTRALGGSNLIPRLINTNILVCTVIGTDYDMSSRVRANYFQHGIGTNGVSNIYDLELHKAASCGNTKRAREVVGTNKGLLSHKDSHGDIPLHLAVKNGHKETALFLVNEYPPGSYALNHSKISPLHHAVRRKDLDLVKAVFCELVKDANVLDNLKKGKSIVDVAIADKNQEMLQIILKYQRELIKCPNEDGLTPLSFAAFSGNLEIVRYLLKNFPNSISYLNNDKSNAFHKAGLGGYVEVLKELYSNSKTREFLLAGDNHRRTVLHIAAKERGNKLRHVVSYLLSLEEGKDLIKMKDENLITPLELAKKCSNHEVEELIKGTKP</sequence>
<evidence type="ECO:0000256" key="1">
    <source>
        <dbReference type="PROSITE-ProRule" id="PRU00023"/>
    </source>
</evidence>
<dbReference type="KEGG" id="cqi:110697003"/>
<evidence type="ECO:0000313" key="2">
    <source>
        <dbReference type="EnsemblPlants" id="AUR62003192-RA:cds"/>
    </source>
</evidence>
<dbReference type="Gene3D" id="1.25.40.20">
    <property type="entry name" value="Ankyrin repeat-containing domain"/>
    <property type="match status" value="2"/>
</dbReference>
<gene>
    <name evidence="2" type="primary">LOC110697003</name>
</gene>
<evidence type="ECO:0000313" key="3">
    <source>
        <dbReference type="Proteomes" id="UP000596660"/>
    </source>
</evidence>
<dbReference type="RefSeq" id="XP_021730060.1">
    <property type="nucleotide sequence ID" value="XM_021874368.1"/>
</dbReference>
<dbReference type="Proteomes" id="UP000596660">
    <property type="component" value="Unplaced"/>
</dbReference>
<feature type="repeat" description="ANK" evidence="1">
    <location>
        <begin position="86"/>
        <end position="108"/>
    </location>
</feature>
<dbReference type="EnsemblPlants" id="AUR62003192-RA">
    <property type="protein sequence ID" value="AUR62003192-RA:cds"/>
    <property type="gene ID" value="AUR62003192"/>
</dbReference>
<accession>A0A803KVY4</accession>
<reference evidence="2" key="1">
    <citation type="journal article" date="2017" name="Nature">
        <title>The genome of Chenopodium quinoa.</title>
        <authorList>
            <person name="Jarvis D.E."/>
            <person name="Ho Y.S."/>
            <person name="Lightfoot D.J."/>
            <person name="Schmoeckel S.M."/>
            <person name="Li B."/>
            <person name="Borm T.J.A."/>
            <person name="Ohyanagi H."/>
            <person name="Mineta K."/>
            <person name="Michell C.T."/>
            <person name="Saber N."/>
            <person name="Kharbatia N.M."/>
            <person name="Rupper R.R."/>
            <person name="Sharp A.R."/>
            <person name="Dally N."/>
            <person name="Boughton B.A."/>
            <person name="Woo Y.H."/>
            <person name="Gao G."/>
            <person name="Schijlen E.G.W.M."/>
            <person name="Guo X."/>
            <person name="Momin A.A."/>
            <person name="Negrao S."/>
            <person name="Al-Babili S."/>
            <person name="Gehring C."/>
            <person name="Roessner U."/>
            <person name="Jung C."/>
            <person name="Murphy K."/>
            <person name="Arold S.T."/>
            <person name="Gojobori T."/>
            <person name="van der Linden C.G."/>
            <person name="van Loo E.N."/>
            <person name="Jellen E.N."/>
            <person name="Maughan P.J."/>
            <person name="Tester M."/>
        </authorList>
    </citation>
    <scope>NUCLEOTIDE SEQUENCE [LARGE SCALE GENOMIC DNA]</scope>
    <source>
        <strain evidence="2">cv. PI 614886</strain>
    </source>
</reference>
<dbReference type="SMART" id="SM00248">
    <property type="entry name" value="ANK"/>
    <property type="match status" value="6"/>
</dbReference>
<dbReference type="PROSITE" id="PS50297">
    <property type="entry name" value="ANK_REP_REGION"/>
    <property type="match status" value="2"/>
</dbReference>